<reference evidence="1" key="1">
    <citation type="journal article" date="2015" name="Nature">
        <title>Complex archaea that bridge the gap between prokaryotes and eukaryotes.</title>
        <authorList>
            <person name="Spang A."/>
            <person name="Saw J.H."/>
            <person name="Jorgensen S.L."/>
            <person name="Zaremba-Niedzwiedzka K."/>
            <person name="Martijn J."/>
            <person name="Lind A.E."/>
            <person name="van Eijk R."/>
            <person name="Schleper C."/>
            <person name="Guy L."/>
            <person name="Ettema T.J."/>
        </authorList>
    </citation>
    <scope>NUCLEOTIDE SEQUENCE</scope>
</reference>
<gene>
    <name evidence="1" type="ORF">LCGC14_0782080</name>
</gene>
<sequence>MTIEGAVRTLSVVQTLKDAGFYQEGEPEDLKSQFVEQDQINLGGKTYSRSKFSRYDIKVFADQLENKIEQLDPLIQAVYAKNAVLLLSVIRIVNNESKQGFKGSAGSGNELDFIQLAARSFYDPDPSATARSKWSRPITSTGSKWFIEGLTSGANLIMGEEEALIVLAMYNPATNPCVDAVQVTKNSDSKNLDDLDFVIINDEKGSPLIELKIPLILPPEETGKIQAYYFQTGTDEMQPIGLWIVQAKNLRDLTDIATLA</sequence>
<dbReference type="AlphaFoldDB" id="A0A0F9T296"/>
<name>A0A0F9T296_9ZZZZ</name>
<comment type="caution">
    <text evidence="1">The sequence shown here is derived from an EMBL/GenBank/DDBJ whole genome shotgun (WGS) entry which is preliminary data.</text>
</comment>
<proteinExistence type="predicted"/>
<protein>
    <submittedName>
        <fullName evidence="1">Uncharacterized protein</fullName>
    </submittedName>
</protein>
<accession>A0A0F9T296</accession>
<evidence type="ECO:0000313" key="1">
    <source>
        <dbReference type="EMBL" id="KKN35598.1"/>
    </source>
</evidence>
<organism evidence="1">
    <name type="scientific">marine sediment metagenome</name>
    <dbReference type="NCBI Taxonomy" id="412755"/>
    <lineage>
        <taxon>unclassified sequences</taxon>
        <taxon>metagenomes</taxon>
        <taxon>ecological metagenomes</taxon>
    </lineage>
</organism>
<dbReference type="EMBL" id="LAZR01002027">
    <property type="protein sequence ID" value="KKN35598.1"/>
    <property type="molecule type" value="Genomic_DNA"/>
</dbReference>